<organism evidence="1 2">
    <name type="scientific">Penicillium vulpinum</name>
    <dbReference type="NCBI Taxonomy" id="29845"/>
    <lineage>
        <taxon>Eukaryota</taxon>
        <taxon>Fungi</taxon>
        <taxon>Dikarya</taxon>
        <taxon>Ascomycota</taxon>
        <taxon>Pezizomycotina</taxon>
        <taxon>Eurotiomycetes</taxon>
        <taxon>Eurotiomycetidae</taxon>
        <taxon>Eurotiales</taxon>
        <taxon>Aspergillaceae</taxon>
        <taxon>Penicillium</taxon>
    </lineage>
</organism>
<dbReference type="AlphaFoldDB" id="A0A1V6RGC4"/>
<gene>
    <name evidence="1" type="ORF">PENVUL_c045G03883</name>
</gene>
<proteinExistence type="predicted"/>
<dbReference type="Proteomes" id="UP000191518">
    <property type="component" value="Unassembled WGS sequence"/>
</dbReference>
<reference evidence="2" key="1">
    <citation type="journal article" date="2017" name="Nat. Microbiol.">
        <title>Global analysis of biosynthetic gene clusters reveals vast potential of secondary metabolite production in Penicillium species.</title>
        <authorList>
            <person name="Nielsen J.C."/>
            <person name="Grijseels S."/>
            <person name="Prigent S."/>
            <person name="Ji B."/>
            <person name="Dainat J."/>
            <person name="Nielsen K.F."/>
            <person name="Frisvad J.C."/>
            <person name="Workman M."/>
            <person name="Nielsen J."/>
        </authorList>
    </citation>
    <scope>NUCLEOTIDE SEQUENCE [LARGE SCALE GENOMIC DNA]</scope>
    <source>
        <strain evidence="2">IBT 29486</strain>
    </source>
</reference>
<sequence length="162" mass="17779">MTQPGSPWKATLLPFSRSFRRQSVLSPLVAKDTRDTSSVAVFNQRCLEFLEEKEMLSCSALCKEGHSRLLQPTLSTGILTPTQEGPVSGLLVGVKFLVGEAHLTVTKAVQDKLTIIAAVSMNPSKPLQHRPCEILPNAWGFGFKQPIWPDITAGLSIPMFVY</sequence>
<name>A0A1V6RGC4_9EURO</name>
<dbReference type="OrthoDB" id="428577at2759"/>
<evidence type="ECO:0000313" key="2">
    <source>
        <dbReference type="Proteomes" id="UP000191518"/>
    </source>
</evidence>
<comment type="caution">
    <text evidence="1">The sequence shown here is derived from an EMBL/GenBank/DDBJ whole genome shotgun (WGS) entry which is preliminary data.</text>
</comment>
<accession>A0A1V6RGC4</accession>
<dbReference type="EMBL" id="MDYP01000045">
    <property type="protein sequence ID" value="OQE00865.1"/>
    <property type="molecule type" value="Genomic_DNA"/>
</dbReference>
<dbReference type="STRING" id="29845.A0A1V6RGC4"/>
<evidence type="ECO:0000313" key="1">
    <source>
        <dbReference type="EMBL" id="OQE00865.1"/>
    </source>
</evidence>
<keyword evidence="2" id="KW-1185">Reference proteome</keyword>
<protein>
    <submittedName>
        <fullName evidence="1">Uncharacterized protein</fullName>
    </submittedName>
</protein>